<evidence type="ECO:0000313" key="1">
    <source>
        <dbReference type="EMBL" id="MCX7568639.1"/>
    </source>
</evidence>
<accession>A0ABT3X1R2</accession>
<dbReference type="PANTHER" id="PTHR38433">
    <property type="match status" value="1"/>
</dbReference>
<dbReference type="RefSeq" id="WP_267149879.1">
    <property type="nucleotide sequence ID" value="NZ_JAPMLT010000001.1"/>
</dbReference>
<gene>
    <name evidence="1" type="ORF">OS242_01475</name>
</gene>
<protein>
    <submittedName>
        <fullName evidence="1">DUF1641 domain-containing protein</fullName>
    </submittedName>
</protein>
<keyword evidence="2" id="KW-1185">Reference proteome</keyword>
<evidence type="ECO:0000313" key="2">
    <source>
        <dbReference type="Proteomes" id="UP001208017"/>
    </source>
</evidence>
<dbReference type="PANTHER" id="PTHR38433:SF1">
    <property type="entry name" value="DUF1641 DOMAIN-CONTAINING PROTEIN"/>
    <property type="match status" value="1"/>
</dbReference>
<dbReference type="InterPro" id="IPR012440">
    <property type="entry name" value="DUF1641"/>
</dbReference>
<reference evidence="1 2" key="1">
    <citation type="submission" date="2022-11" db="EMBL/GenBank/DDBJ databases">
        <title>Study of microbial diversity in lake waters.</title>
        <authorList>
            <person name="Zhang J."/>
        </authorList>
    </citation>
    <scope>NUCLEOTIDE SEQUENCE [LARGE SCALE GENOMIC DNA]</scope>
    <source>
        <strain evidence="1 2">DT12</strain>
    </source>
</reference>
<comment type="caution">
    <text evidence="1">The sequence shown here is derived from an EMBL/GenBank/DDBJ whole genome shotgun (WGS) entry which is preliminary data.</text>
</comment>
<name>A0ABT3X1R2_9BACL</name>
<dbReference type="Proteomes" id="UP001208017">
    <property type="component" value="Unassembled WGS sequence"/>
</dbReference>
<sequence>MAKAITHIEKRVPNAEEEQAQAIQEILTAAAANKEALLILIDVVNQLHQAGLLEMAQGFLTNRHKIGLIGLHQLNKSGAQRIIKNGMGAVQFLSRLDPAKLETLLGAVATGVDEASEAKEEHTHLGMMGLFKSMRDPEVQTSLGVMMNFLRGMGKGLRA</sequence>
<dbReference type="Pfam" id="PF07849">
    <property type="entry name" value="DUF1641"/>
    <property type="match status" value="1"/>
</dbReference>
<proteinExistence type="predicted"/>
<dbReference type="EMBL" id="JAPMLT010000001">
    <property type="protein sequence ID" value="MCX7568639.1"/>
    <property type="molecule type" value="Genomic_DNA"/>
</dbReference>
<organism evidence="1 2">
    <name type="scientific">Tumebacillus lacus</name>
    <dbReference type="NCBI Taxonomy" id="2995335"/>
    <lineage>
        <taxon>Bacteria</taxon>
        <taxon>Bacillati</taxon>
        <taxon>Bacillota</taxon>
        <taxon>Bacilli</taxon>
        <taxon>Bacillales</taxon>
        <taxon>Alicyclobacillaceae</taxon>
        <taxon>Tumebacillus</taxon>
    </lineage>
</organism>